<keyword evidence="3" id="KW-0813">Transport</keyword>
<keyword evidence="4 11" id="KW-0812">Transmembrane</keyword>
<dbReference type="GO" id="GO:0005784">
    <property type="term" value="C:Sec61 translocon complex"/>
    <property type="evidence" value="ECO:0000318"/>
    <property type="project" value="GO_Central"/>
</dbReference>
<keyword evidence="13" id="KW-1185">Reference proteome</keyword>
<proteinExistence type="inferred from homology"/>
<comment type="similarity">
    <text evidence="2">Belongs to the SEC61-beta family.</text>
</comment>
<feature type="compositionally biased region" description="Low complexity" evidence="10">
    <location>
        <begin position="57"/>
        <end position="98"/>
    </location>
</feature>
<dbReference type="Pfam" id="PF03911">
    <property type="entry name" value="Sec61_beta"/>
    <property type="match status" value="1"/>
</dbReference>
<dbReference type="PANTHER" id="PTHR13509">
    <property type="entry name" value="SEC61 SUBUNIT BETA"/>
    <property type="match status" value="1"/>
</dbReference>
<dbReference type="InterPro" id="IPR016482">
    <property type="entry name" value="SecG/Sec61-beta/Sbh"/>
</dbReference>
<dbReference type="FunCoup" id="A9V633">
    <property type="interactions" value="730"/>
</dbReference>
<dbReference type="Proteomes" id="UP000001357">
    <property type="component" value="Unassembled WGS sequence"/>
</dbReference>
<evidence type="ECO:0000256" key="6">
    <source>
        <dbReference type="ARBA" id="ARBA00022927"/>
    </source>
</evidence>
<keyword evidence="8" id="KW-0811">Translocation</keyword>
<evidence type="ECO:0000256" key="3">
    <source>
        <dbReference type="ARBA" id="ARBA00022448"/>
    </source>
</evidence>
<feature type="region of interest" description="Disordered" evidence="10">
    <location>
        <begin position="37"/>
        <end position="104"/>
    </location>
</feature>
<evidence type="ECO:0000313" key="13">
    <source>
        <dbReference type="Proteomes" id="UP000001357"/>
    </source>
</evidence>
<dbReference type="InParanoid" id="A9V633"/>
<evidence type="ECO:0000313" key="12">
    <source>
        <dbReference type="EMBL" id="EDQ86917.1"/>
    </source>
</evidence>
<evidence type="ECO:0000256" key="5">
    <source>
        <dbReference type="ARBA" id="ARBA00022824"/>
    </source>
</evidence>
<keyword evidence="7 11" id="KW-1133">Transmembrane helix</keyword>
<dbReference type="eggNOG" id="KOG3457">
    <property type="taxonomic scope" value="Eukaryota"/>
</dbReference>
<feature type="transmembrane region" description="Helical" evidence="11">
    <location>
        <begin position="121"/>
        <end position="140"/>
    </location>
</feature>
<sequence length="145" mass="15147">MAWKGVAATGTGLWIMPLAFESEIMLWGRSRADDMDAADQATNVPTKREFGRPNPPASATSVGRGSSSSAGPSNKLTQRRAGGAAAARPKAAGGRARAPTNGADHWSMYTEDTPGLKVGPVPVLVMSLVLIASVFLLHIWGKFAS</sequence>
<keyword evidence="6" id="KW-0653">Protein transport</keyword>
<protein>
    <recommendedName>
        <fullName evidence="14">Protein transport protein Sec61 subunit beta</fullName>
    </recommendedName>
</protein>
<evidence type="ECO:0000256" key="8">
    <source>
        <dbReference type="ARBA" id="ARBA00023010"/>
    </source>
</evidence>
<name>A9V633_MONBE</name>
<gene>
    <name evidence="12" type="ORF">MONBRDRAFT_33562</name>
</gene>
<dbReference type="GO" id="GO:0016020">
    <property type="term" value="C:membrane"/>
    <property type="evidence" value="ECO:0000318"/>
    <property type="project" value="GO_Central"/>
</dbReference>
<dbReference type="GO" id="GO:0005085">
    <property type="term" value="F:guanyl-nucleotide exchange factor activity"/>
    <property type="evidence" value="ECO:0000318"/>
    <property type="project" value="GO_Central"/>
</dbReference>
<evidence type="ECO:0000256" key="2">
    <source>
        <dbReference type="ARBA" id="ARBA00006103"/>
    </source>
</evidence>
<evidence type="ECO:0000256" key="10">
    <source>
        <dbReference type="SAM" id="MobiDB-lite"/>
    </source>
</evidence>
<dbReference type="AlphaFoldDB" id="A9V633"/>
<dbReference type="KEGG" id="mbr:MONBRDRAFT_33562"/>
<evidence type="ECO:0000256" key="4">
    <source>
        <dbReference type="ARBA" id="ARBA00022692"/>
    </source>
</evidence>
<evidence type="ECO:0008006" key="14">
    <source>
        <dbReference type="Google" id="ProtNLM"/>
    </source>
</evidence>
<evidence type="ECO:0000256" key="7">
    <source>
        <dbReference type="ARBA" id="ARBA00022989"/>
    </source>
</evidence>
<dbReference type="GO" id="GO:0031204">
    <property type="term" value="P:post-translational protein targeting to membrane, translocation"/>
    <property type="evidence" value="ECO:0000318"/>
    <property type="project" value="GO_Central"/>
</dbReference>
<dbReference type="STRING" id="81824.A9V633"/>
<organism evidence="12 13">
    <name type="scientific">Monosiga brevicollis</name>
    <name type="common">Choanoflagellate</name>
    <dbReference type="NCBI Taxonomy" id="81824"/>
    <lineage>
        <taxon>Eukaryota</taxon>
        <taxon>Choanoflagellata</taxon>
        <taxon>Craspedida</taxon>
        <taxon>Salpingoecidae</taxon>
        <taxon>Monosiga</taxon>
    </lineage>
</organism>
<dbReference type="GO" id="GO:0006616">
    <property type="term" value="P:SRP-dependent cotranslational protein targeting to membrane, translocation"/>
    <property type="evidence" value="ECO:0000318"/>
    <property type="project" value="GO_Central"/>
</dbReference>
<evidence type="ECO:0000256" key="11">
    <source>
        <dbReference type="SAM" id="Phobius"/>
    </source>
</evidence>
<keyword evidence="5" id="KW-0256">Endoplasmic reticulum</keyword>
<evidence type="ECO:0000256" key="9">
    <source>
        <dbReference type="ARBA" id="ARBA00023136"/>
    </source>
</evidence>
<comment type="subcellular location">
    <subcellularLocation>
        <location evidence="1">Endoplasmic reticulum membrane</location>
        <topology evidence="1">Single-pass membrane protein</topology>
    </subcellularLocation>
</comment>
<dbReference type="InterPro" id="IPR030671">
    <property type="entry name" value="Sec61-beta/Sbh"/>
</dbReference>
<dbReference type="RefSeq" id="XP_001748156.1">
    <property type="nucleotide sequence ID" value="XM_001748104.1"/>
</dbReference>
<accession>A9V633</accession>
<evidence type="ECO:0000256" key="1">
    <source>
        <dbReference type="ARBA" id="ARBA00004389"/>
    </source>
</evidence>
<reference evidence="12 13" key="1">
    <citation type="journal article" date="2008" name="Nature">
        <title>The genome of the choanoflagellate Monosiga brevicollis and the origin of metazoans.</title>
        <authorList>
            <consortium name="JGI Sequencing"/>
            <person name="King N."/>
            <person name="Westbrook M.J."/>
            <person name="Young S.L."/>
            <person name="Kuo A."/>
            <person name="Abedin M."/>
            <person name="Chapman J."/>
            <person name="Fairclough S."/>
            <person name="Hellsten U."/>
            <person name="Isogai Y."/>
            <person name="Letunic I."/>
            <person name="Marr M."/>
            <person name="Pincus D."/>
            <person name="Putnam N."/>
            <person name="Rokas A."/>
            <person name="Wright K.J."/>
            <person name="Zuzow R."/>
            <person name="Dirks W."/>
            <person name="Good M."/>
            <person name="Goodstein D."/>
            <person name="Lemons D."/>
            <person name="Li W."/>
            <person name="Lyons J.B."/>
            <person name="Morris A."/>
            <person name="Nichols S."/>
            <person name="Richter D.J."/>
            <person name="Salamov A."/>
            <person name="Bork P."/>
            <person name="Lim W.A."/>
            <person name="Manning G."/>
            <person name="Miller W.T."/>
            <person name="McGinnis W."/>
            <person name="Shapiro H."/>
            <person name="Tjian R."/>
            <person name="Grigoriev I.V."/>
            <person name="Rokhsar D."/>
        </authorList>
    </citation>
    <scope>NUCLEOTIDE SEQUENCE [LARGE SCALE GENOMIC DNA]</scope>
    <source>
        <strain evidence="13">MX1 / ATCC 50154</strain>
    </source>
</reference>
<dbReference type="EMBL" id="CH991562">
    <property type="protein sequence ID" value="EDQ86917.1"/>
    <property type="molecule type" value="Genomic_DNA"/>
</dbReference>
<dbReference type="GeneID" id="5893490"/>
<keyword evidence="9 11" id="KW-0472">Membrane</keyword>